<organism evidence="3 4">
    <name type="scientific">Desulfovibrio ferrophilus</name>
    <dbReference type="NCBI Taxonomy" id="241368"/>
    <lineage>
        <taxon>Bacteria</taxon>
        <taxon>Pseudomonadati</taxon>
        <taxon>Thermodesulfobacteriota</taxon>
        <taxon>Desulfovibrionia</taxon>
        <taxon>Desulfovibrionales</taxon>
        <taxon>Desulfovibrionaceae</taxon>
        <taxon>Desulfovibrio</taxon>
    </lineage>
</organism>
<name>A0A2Z6AV47_9BACT</name>
<keyword evidence="2" id="KW-0175">Coiled coil</keyword>
<dbReference type="Gene3D" id="2.40.420.20">
    <property type="match status" value="1"/>
</dbReference>
<keyword evidence="4" id="KW-1185">Reference proteome</keyword>
<reference evidence="3 4" key="1">
    <citation type="journal article" date="2018" name="Sci. Adv.">
        <title>Multi-heme cytochromes provide a pathway for survival in energy-limited environments.</title>
        <authorList>
            <person name="Deng X."/>
            <person name="Dohmae N."/>
            <person name="Nealson K.H."/>
            <person name="Hashimoto K."/>
            <person name="Okamoto A."/>
        </authorList>
    </citation>
    <scope>NUCLEOTIDE SEQUENCE [LARGE SCALE GENOMIC DNA]</scope>
    <source>
        <strain evidence="3 4">IS5</strain>
    </source>
</reference>
<gene>
    <name evidence="3" type="ORF">DFE_0381</name>
</gene>
<dbReference type="GO" id="GO:1990281">
    <property type="term" value="C:efflux pump complex"/>
    <property type="evidence" value="ECO:0007669"/>
    <property type="project" value="TreeGrafter"/>
</dbReference>
<dbReference type="OrthoDB" id="9806939at2"/>
<protein>
    <submittedName>
        <fullName evidence="3">Putative membrane-fusion protein</fullName>
    </submittedName>
</protein>
<evidence type="ECO:0000256" key="1">
    <source>
        <dbReference type="ARBA" id="ARBA00009477"/>
    </source>
</evidence>
<dbReference type="EMBL" id="AP017378">
    <property type="protein sequence ID" value="BBD07107.1"/>
    <property type="molecule type" value="Genomic_DNA"/>
</dbReference>
<dbReference type="PANTHER" id="PTHR30469">
    <property type="entry name" value="MULTIDRUG RESISTANCE PROTEIN MDTA"/>
    <property type="match status" value="1"/>
</dbReference>
<dbReference type="AlphaFoldDB" id="A0A2Z6AV47"/>
<dbReference type="Gene3D" id="1.10.287.470">
    <property type="entry name" value="Helix hairpin bin"/>
    <property type="match status" value="1"/>
</dbReference>
<dbReference type="InterPro" id="IPR006143">
    <property type="entry name" value="RND_pump_MFP"/>
</dbReference>
<dbReference type="PANTHER" id="PTHR30469:SF12">
    <property type="entry name" value="MULTIDRUG RESISTANCE PROTEIN MDTA"/>
    <property type="match status" value="1"/>
</dbReference>
<dbReference type="Gene3D" id="2.40.50.100">
    <property type="match status" value="1"/>
</dbReference>
<accession>A0A2Z6AV47</accession>
<dbReference type="SUPFAM" id="SSF111369">
    <property type="entry name" value="HlyD-like secretion proteins"/>
    <property type="match status" value="1"/>
</dbReference>
<evidence type="ECO:0000313" key="3">
    <source>
        <dbReference type="EMBL" id="BBD07107.1"/>
    </source>
</evidence>
<sequence length="408" mass="43993">MNNTHKATSSRRWLTIGMPLLLLLGGAAIAASLLFSRPSAGRGRAAGVTPTLVETISAKAEDRPISIEVMGTVSAAREIELRARVSGHVQKLSESFTPGGLLQSGEIALKLDDTDYRLALRQAQNEVIRTRADLDLERGQQQVAKAQLELLSLSSDTAVNETSLALREPQLAQAEADLDDAEAALEVARLNLERSQVKAPFNALVTERSVNLGSDISTTDTLGTLVGTDEYWIEAAVPVSQLRWIIFSTSQTPGSAVQIESKTSQASRSGHVLRRIGELVESSRMARVLISIPDPMGLRDGNQPLVLNEYVTAHITGPTVSNVIALPRQALRDGTSVWIANGNTLNIRPVNVTWSDRNTVFITSGLQTGEQVVTTDIASPIQGMTLHVQVKTDDAMASENIRESRHDG</sequence>
<proteinExistence type="inferred from homology"/>
<comment type="similarity">
    <text evidence="1">Belongs to the membrane fusion protein (MFP) (TC 8.A.1) family.</text>
</comment>
<evidence type="ECO:0000256" key="2">
    <source>
        <dbReference type="SAM" id="Coils"/>
    </source>
</evidence>
<dbReference type="GO" id="GO:0015562">
    <property type="term" value="F:efflux transmembrane transporter activity"/>
    <property type="evidence" value="ECO:0007669"/>
    <property type="project" value="TreeGrafter"/>
</dbReference>
<dbReference type="KEGG" id="dfl:DFE_0381"/>
<dbReference type="NCBIfam" id="TIGR01730">
    <property type="entry name" value="RND_mfp"/>
    <property type="match status" value="1"/>
</dbReference>
<dbReference type="RefSeq" id="WP_126376023.1">
    <property type="nucleotide sequence ID" value="NZ_AP017378.1"/>
</dbReference>
<feature type="coiled-coil region" evidence="2">
    <location>
        <begin position="136"/>
        <end position="198"/>
    </location>
</feature>
<dbReference type="Proteomes" id="UP000269883">
    <property type="component" value="Chromosome"/>
</dbReference>
<evidence type="ECO:0000313" key="4">
    <source>
        <dbReference type="Proteomes" id="UP000269883"/>
    </source>
</evidence>
<dbReference type="Gene3D" id="2.40.30.170">
    <property type="match status" value="1"/>
</dbReference>